<dbReference type="Proteomes" id="UP000646053">
    <property type="component" value="Unassembled WGS sequence"/>
</dbReference>
<keyword evidence="1" id="KW-0812">Transmembrane</keyword>
<proteinExistence type="predicted"/>
<gene>
    <name evidence="2" type="ORF">GS601_00060</name>
</gene>
<keyword evidence="3" id="KW-1185">Reference proteome</keyword>
<dbReference type="AlphaFoldDB" id="A0A8J8CHQ1"/>
<dbReference type="RefSeq" id="WP_162421112.1">
    <property type="nucleotide sequence ID" value="NZ_WVIE01000001.1"/>
</dbReference>
<evidence type="ECO:0000313" key="2">
    <source>
        <dbReference type="EMBL" id="NDJ15696.1"/>
    </source>
</evidence>
<evidence type="ECO:0000313" key="3">
    <source>
        <dbReference type="Proteomes" id="UP000646053"/>
    </source>
</evidence>
<keyword evidence="1" id="KW-0472">Membrane</keyword>
<organism evidence="2 3">
    <name type="scientific">Myxacorys almedinensis A</name>
    <dbReference type="NCBI Taxonomy" id="2690445"/>
    <lineage>
        <taxon>Bacteria</taxon>
        <taxon>Bacillati</taxon>
        <taxon>Cyanobacteriota</taxon>
        <taxon>Cyanophyceae</taxon>
        <taxon>Leptolyngbyales</taxon>
        <taxon>Leptolyngbyaceae</taxon>
        <taxon>Myxacorys</taxon>
        <taxon>Myxacorys almedinensis</taxon>
    </lineage>
</organism>
<protein>
    <submittedName>
        <fullName evidence="2">Uncharacterized protein</fullName>
    </submittedName>
</protein>
<accession>A0A8J8CHQ1</accession>
<sequence length="126" mass="13744">MTHDPDEDQDLVSFLKHHRPMPPPASASLEHQIMRMVQGRDRVVRPMRWWASGALLRLALPIAAGLVGAVAIYQTTRPASFSTTEVASLEAFIETSWLNSVSGVSTTATDTSAQEFLALVEPLASE</sequence>
<comment type="caution">
    <text evidence="2">The sequence shown here is derived from an EMBL/GenBank/DDBJ whole genome shotgun (WGS) entry which is preliminary data.</text>
</comment>
<keyword evidence="1" id="KW-1133">Transmembrane helix</keyword>
<reference evidence="2" key="1">
    <citation type="submission" date="2019-12" db="EMBL/GenBank/DDBJ databases">
        <title>High-Quality draft genome sequences of three cyanobacteria isolated from the limestone walls of the Old Cathedral of Coimbra.</title>
        <authorList>
            <person name="Tiago I."/>
            <person name="Soares F."/>
            <person name="Portugal A."/>
        </authorList>
    </citation>
    <scope>NUCLEOTIDE SEQUENCE</scope>
    <source>
        <strain evidence="2">A</strain>
    </source>
</reference>
<feature type="transmembrane region" description="Helical" evidence="1">
    <location>
        <begin position="49"/>
        <end position="73"/>
    </location>
</feature>
<name>A0A8J8CHQ1_9CYAN</name>
<dbReference type="EMBL" id="WVIE01000001">
    <property type="protein sequence ID" value="NDJ15696.1"/>
    <property type="molecule type" value="Genomic_DNA"/>
</dbReference>
<evidence type="ECO:0000256" key="1">
    <source>
        <dbReference type="SAM" id="Phobius"/>
    </source>
</evidence>